<protein>
    <recommendedName>
        <fullName evidence="3">Diaminopimelate decarboxylase</fullName>
    </recommendedName>
</protein>
<keyword evidence="2" id="KW-1185">Reference proteome</keyword>
<evidence type="ECO:0000313" key="1">
    <source>
        <dbReference type="EMBL" id="AWR22291.1"/>
    </source>
</evidence>
<dbReference type="Proteomes" id="UP000246894">
    <property type="component" value="Chromosome"/>
</dbReference>
<organism evidence="1 2">
    <name type="scientific">Aurantimicrobium photophilum</name>
    <dbReference type="NCBI Taxonomy" id="1987356"/>
    <lineage>
        <taxon>Bacteria</taxon>
        <taxon>Bacillati</taxon>
        <taxon>Actinomycetota</taxon>
        <taxon>Actinomycetes</taxon>
        <taxon>Micrococcales</taxon>
        <taxon>Microbacteriaceae</taxon>
        <taxon>Aurantimicrobium</taxon>
    </lineage>
</organism>
<dbReference type="InterPro" id="IPR009241">
    <property type="entry name" value="HigB-like"/>
</dbReference>
<dbReference type="Pfam" id="PF05973">
    <property type="entry name" value="Gp49"/>
    <property type="match status" value="1"/>
</dbReference>
<dbReference type="EMBL" id="CP023994">
    <property type="protein sequence ID" value="AWR22291.1"/>
    <property type="molecule type" value="Genomic_DNA"/>
</dbReference>
<gene>
    <name evidence="1" type="ORF">AURMO_01709</name>
</gene>
<evidence type="ECO:0008006" key="3">
    <source>
        <dbReference type="Google" id="ProtNLM"/>
    </source>
</evidence>
<proteinExistence type="predicted"/>
<reference evidence="1 2" key="1">
    <citation type="submission" date="2017-10" db="EMBL/GenBank/DDBJ databases">
        <title>Genome of an Actinobacterium that displays light-enhanced growth.</title>
        <authorList>
            <person name="Maresca J.A."/>
            <person name="Hempel P."/>
            <person name="Shevchenko O."/>
            <person name="Miller K.J."/>
            <person name="Hahn M.W."/>
        </authorList>
    </citation>
    <scope>NUCLEOTIDE SEQUENCE [LARGE SCALE GENOMIC DNA]</scope>
    <source>
        <strain evidence="1 2">MWH-Mo1</strain>
    </source>
</reference>
<dbReference type="AlphaFoldDB" id="A0A2Z3S0F0"/>
<evidence type="ECO:0000313" key="2">
    <source>
        <dbReference type="Proteomes" id="UP000246894"/>
    </source>
</evidence>
<accession>A0A2Z3S0F0</accession>
<name>A0A2Z3S0F0_9MICO</name>
<sequence length="119" mass="13641">MVTWEVDVELIKIWFSRLDINSRAQVQAAIELLESEGPQLGRPLVDSVNGSAHKNMKELRPGSSGRSELRILFVFDPDRKAIMLVAGDKSGTWSKWYRTSIRKADQLYTEHVEKRKQAQ</sequence>
<dbReference type="OrthoDB" id="330810at2"/>
<dbReference type="RefSeq" id="WP_110234738.1">
    <property type="nucleotide sequence ID" value="NZ_CP023994.1"/>
</dbReference>
<dbReference type="KEGG" id="aum:AURMO_01709"/>